<protein>
    <submittedName>
        <fullName evidence="1">Uncharacterized protein</fullName>
    </submittedName>
</protein>
<name>A0A365U492_9RHOB</name>
<proteinExistence type="predicted"/>
<dbReference type="AlphaFoldDB" id="A0A365U492"/>
<evidence type="ECO:0000313" key="2">
    <source>
        <dbReference type="Proteomes" id="UP000253370"/>
    </source>
</evidence>
<reference evidence="1 2" key="1">
    <citation type="submission" date="2018-07" db="EMBL/GenBank/DDBJ databases">
        <title>Rhodosalinus sp. strain E84T genomic sequence and assembly.</title>
        <authorList>
            <person name="Liu Z.-W."/>
            <person name="Lu D.-C."/>
        </authorList>
    </citation>
    <scope>NUCLEOTIDE SEQUENCE [LARGE SCALE GENOMIC DNA]</scope>
    <source>
        <strain evidence="1 2">E84</strain>
    </source>
</reference>
<gene>
    <name evidence="1" type="ORF">DRV85_18060</name>
</gene>
<accession>A0A365U492</accession>
<organism evidence="1 2">
    <name type="scientific">Rhodosalinus halophilus</name>
    <dbReference type="NCBI Taxonomy" id="2259333"/>
    <lineage>
        <taxon>Bacteria</taxon>
        <taxon>Pseudomonadati</taxon>
        <taxon>Pseudomonadota</taxon>
        <taxon>Alphaproteobacteria</taxon>
        <taxon>Rhodobacterales</taxon>
        <taxon>Paracoccaceae</taxon>
        <taxon>Rhodosalinus</taxon>
    </lineage>
</organism>
<sequence length="61" mass="6659">MRRDGTHTEAEALAEIAARHADAPELQALAAEIAAWVWSLPEDDLDPRAIGVAFFDRCIGQ</sequence>
<dbReference type="EMBL" id="QNTQ01000028">
    <property type="protein sequence ID" value="RBI82794.1"/>
    <property type="molecule type" value="Genomic_DNA"/>
</dbReference>
<keyword evidence="2" id="KW-1185">Reference proteome</keyword>
<dbReference type="Proteomes" id="UP000253370">
    <property type="component" value="Unassembled WGS sequence"/>
</dbReference>
<evidence type="ECO:0000313" key="1">
    <source>
        <dbReference type="EMBL" id="RBI82794.1"/>
    </source>
</evidence>
<comment type="caution">
    <text evidence="1">The sequence shown here is derived from an EMBL/GenBank/DDBJ whole genome shotgun (WGS) entry which is preliminary data.</text>
</comment>